<protein>
    <submittedName>
        <fullName evidence="3">Fumarylacetoacetate hydrolase family protein</fullName>
    </submittedName>
</protein>
<evidence type="ECO:0000313" key="3">
    <source>
        <dbReference type="EMBL" id="MBG9986138.1"/>
    </source>
</evidence>
<dbReference type="PANTHER" id="PTHR30143">
    <property type="entry name" value="ACID HYDRATASE"/>
    <property type="match status" value="1"/>
</dbReference>
<dbReference type="Pfam" id="PF01557">
    <property type="entry name" value="FAA_hydrolase"/>
    <property type="match status" value="1"/>
</dbReference>
<name>A0ABS0LPY9_9LACT</name>
<dbReference type="Gene3D" id="3.90.850.10">
    <property type="entry name" value="Fumarylacetoacetase-like, C-terminal domain"/>
    <property type="match status" value="1"/>
</dbReference>
<organism evidence="3 4">
    <name type="scientific">Facklamia lactis</name>
    <dbReference type="NCBI Taxonomy" id="2749967"/>
    <lineage>
        <taxon>Bacteria</taxon>
        <taxon>Bacillati</taxon>
        <taxon>Bacillota</taxon>
        <taxon>Bacilli</taxon>
        <taxon>Lactobacillales</taxon>
        <taxon>Aerococcaceae</taxon>
        <taxon>Facklamia</taxon>
    </lineage>
</organism>
<dbReference type="InterPro" id="IPR050772">
    <property type="entry name" value="Hydratase-Decarb/MhpD_sf"/>
</dbReference>
<dbReference type="SUPFAM" id="SSF56529">
    <property type="entry name" value="FAH"/>
    <property type="match status" value="1"/>
</dbReference>
<evidence type="ECO:0000256" key="1">
    <source>
        <dbReference type="ARBA" id="ARBA00023239"/>
    </source>
</evidence>
<evidence type="ECO:0000259" key="2">
    <source>
        <dbReference type="Pfam" id="PF01557"/>
    </source>
</evidence>
<sequence>MEKSRIDFLSERLLSVYETLEAIEPLTQMEPDLTVDDAYAVQLEFVTKKLDQGHKIVGKKIGLTSKAMQESLGVNEPDYGHLFEEMVVDPQNPIIKKKQVLQARVEGELAFVLKEDLTGPGVTVDQVLRATDYIVAAIEIVDSRIADWRIKLEDTVADNGSSAFYILGKNKFSPNDLDRIGVKMDLYKNSELINSGTGADVLGDSAYCVAWLANKLHDYGIKLQAGEVILAGALSAAVPAKSGDKFVCQFTENLGEVSIIFE</sequence>
<evidence type="ECO:0000313" key="4">
    <source>
        <dbReference type="Proteomes" id="UP000721415"/>
    </source>
</evidence>
<dbReference type="PANTHER" id="PTHR30143:SF0">
    <property type="entry name" value="2-KETO-4-PENTENOATE HYDRATASE"/>
    <property type="match status" value="1"/>
</dbReference>
<accession>A0ABS0LPY9</accession>
<reference evidence="3 4" key="1">
    <citation type="submission" date="2020-07" db="EMBL/GenBank/DDBJ databases">
        <title>Facklamia lactis sp. nov., isolated from raw milk.</title>
        <authorList>
            <person name="Doll E.V."/>
            <person name="Huptas C."/>
            <person name="Staib L."/>
            <person name="Wenning M."/>
            <person name="Scherer S."/>
        </authorList>
    </citation>
    <scope>NUCLEOTIDE SEQUENCE [LARGE SCALE GENOMIC DNA]</scope>
    <source>
        <strain evidence="3 4">DSM 111018</strain>
    </source>
</reference>
<gene>
    <name evidence="3" type="ORF">HZY91_04425</name>
</gene>
<keyword evidence="3" id="KW-0378">Hydrolase</keyword>
<dbReference type="GO" id="GO:0016787">
    <property type="term" value="F:hydrolase activity"/>
    <property type="evidence" value="ECO:0007669"/>
    <property type="project" value="UniProtKB-KW"/>
</dbReference>
<dbReference type="InterPro" id="IPR011234">
    <property type="entry name" value="Fumarylacetoacetase-like_C"/>
</dbReference>
<comment type="caution">
    <text evidence="3">The sequence shown here is derived from an EMBL/GenBank/DDBJ whole genome shotgun (WGS) entry which is preliminary data.</text>
</comment>
<proteinExistence type="predicted"/>
<dbReference type="EMBL" id="JACBXQ010000002">
    <property type="protein sequence ID" value="MBG9986138.1"/>
    <property type="molecule type" value="Genomic_DNA"/>
</dbReference>
<keyword evidence="4" id="KW-1185">Reference proteome</keyword>
<dbReference type="Proteomes" id="UP000721415">
    <property type="component" value="Unassembled WGS sequence"/>
</dbReference>
<dbReference type="RefSeq" id="WP_197115054.1">
    <property type="nucleotide sequence ID" value="NZ_JACBXQ010000002.1"/>
</dbReference>
<dbReference type="InterPro" id="IPR036663">
    <property type="entry name" value="Fumarylacetoacetase_C_sf"/>
</dbReference>
<keyword evidence="1" id="KW-0456">Lyase</keyword>
<feature type="domain" description="Fumarylacetoacetase-like C-terminal" evidence="2">
    <location>
        <begin position="79"/>
        <end position="256"/>
    </location>
</feature>